<evidence type="ECO:0000256" key="6">
    <source>
        <dbReference type="ARBA" id="ARBA00023002"/>
    </source>
</evidence>
<accession>M1VGC4</accession>
<keyword evidence="5" id="KW-0521">NADP</keyword>
<dbReference type="PANTHER" id="PTHR44419">
    <property type="entry name" value="PROTOCHLOROPHYLLIDE REDUCTASE C, CHLOROPLASTIC"/>
    <property type="match status" value="1"/>
</dbReference>
<evidence type="ECO:0000256" key="7">
    <source>
        <dbReference type="ARBA" id="ARBA00023171"/>
    </source>
</evidence>
<sequence>MQALFVSVPLYQERHIVCARAATRAPFPLRTPRNGCFAAGHRHHCQHPLPLVVQRLPVARRHHALHLRMGPKQSQIAVITGASSGVGLYAARALINKGNWHIVMACRDVDRAERAANSVNLPKDAYTVLHCDLADFASVLKFVRELSSVARVDHLDALICNAAIWHPRDKKPRFTVDGIEETMQVCHLSHLLLCRELLPKLKISRGRIVFLTTQTHSPNSLPGKIPPQARLGDLSGLAAGLGPQTTGMVDSGPFEPTKAYKDAKAANVLTMKALSDRYGRDGVTSVAIFPGCVADSNLFREKRGWFRYVFFPILQKYITRQYVPNDEAGRRVAEVATQGQFSDSGSYYQWRGKYTEGREKTKPQVIEPTYEIDKADQLYELSLDLIDQALRRRGLKSTILAPV</sequence>
<dbReference type="PRINTS" id="PR00081">
    <property type="entry name" value="GDHRDH"/>
</dbReference>
<dbReference type="RefSeq" id="XP_005535994.1">
    <property type="nucleotide sequence ID" value="XM_005535937.1"/>
</dbReference>
<dbReference type="STRING" id="280699.M1VGC4"/>
<comment type="pathway">
    <text evidence="1">Porphyrin-containing compound metabolism; chlorophyll biosynthesis.</text>
</comment>
<dbReference type="GO" id="GO:0015995">
    <property type="term" value="P:chlorophyll biosynthetic process"/>
    <property type="evidence" value="ECO:0007669"/>
    <property type="project" value="UniProtKB-UniPathway"/>
</dbReference>
<dbReference type="eggNOG" id="KOG1208">
    <property type="taxonomic scope" value="Eukaryota"/>
</dbReference>
<dbReference type="Pfam" id="PF00106">
    <property type="entry name" value="adh_short"/>
    <property type="match status" value="1"/>
</dbReference>
<evidence type="ECO:0000313" key="8">
    <source>
        <dbReference type="EMBL" id="BAM79708.1"/>
    </source>
</evidence>
<dbReference type="Proteomes" id="UP000007014">
    <property type="component" value="Chromosome 7"/>
</dbReference>
<gene>
    <name evidence="8" type="ORF">CYME_CMG217C</name>
</gene>
<evidence type="ECO:0000313" key="9">
    <source>
        <dbReference type="Proteomes" id="UP000007014"/>
    </source>
</evidence>
<evidence type="ECO:0000256" key="1">
    <source>
        <dbReference type="ARBA" id="ARBA00005173"/>
    </source>
</evidence>
<keyword evidence="7" id="KW-0149">Chlorophyll biosynthesis</keyword>
<reference evidence="8 9" key="2">
    <citation type="journal article" date="2007" name="BMC Biol.">
        <title>A 100%-complete sequence reveals unusually simple genomic features in the hot-spring red alga Cyanidioschyzon merolae.</title>
        <authorList>
            <person name="Nozaki H."/>
            <person name="Takano H."/>
            <person name="Misumi O."/>
            <person name="Terasawa K."/>
            <person name="Matsuzaki M."/>
            <person name="Maruyama S."/>
            <person name="Nishida K."/>
            <person name="Yagisawa F."/>
            <person name="Yoshida Y."/>
            <person name="Fujiwara T."/>
            <person name="Takio S."/>
            <person name="Tamura K."/>
            <person name="Chung S.J."/>
            <person name="Nakamura S."/>
            <person name="Kuroiwa H."/>
            <person name="Tanaka K."/>
            <person name="Sato N."/>
            <person name="Kuroiwa T."/>
        </authorList>
    </citation>
    <scope>NUCLEOTIDE SEQUENCE [LARGE SCALE GENOMIC DNA]</scope>
    <source>
        <strain evidence="8 9">10D</strain>
    </source>
</reference>
<dbReference type="AlphaFoldDB" id="M1VGC4"/>
<dbReference type="InterPro" id="IPR005979">
    <property type="entry name" value="Prochl_reduct"/>
</dbReference>
<dbReference type="InterPro" id="IPR036291">
    <property type="entry name" value="NAD(P)-bd_dom_sf"/>
</dbReference>
<dbReference type="Gramene" id="CMG217CT">
    <property type="protein sequence ID" value="CMG217CT"/>
    <property type="gene ID" value="CMG217C"/>
</dbReference>
<evidence type="ECO:0000256" key="4">
    <source>
        <dbReference type="ARBA" id="ARBA00022531"/>
    </source>
</evidence>
<dbReference type="PANTHER" id="PTHR44419:SF19">
    <property type="entry name" value="PROTOCHLOROPHYLLIDE REDUCTASE A, CHLOROPLASTIC"/>
    <property type="match status" value="1"/>
</dbReference>
<dbReference type="GeneID" id="16993123"/>
<keyword evidence="6" id="KW-0560">Oxidoreductase</keyword>
<dbReference type="InterPro" id="IPR002347">
    <property type="entry name" value="SDR_fam"/>
</dbReference>
<evidence type="ECO:0000256" key="5">
    <source>
        <dbReference type="ARBA" id="ARBA00022857"/>
    </source>
</evidence>
<dbReference type="GO" id="GO:0015979">
    <property type="term" value="P:photosynthesis"/>
    <property type="evidence" value="ECO:0007669"/>
    <property type="project" value="UniProtKB-KW"/>
</dbReference>
<dbReference type="UniPathway" id="UPA00668"/>
<evidence type="ECO:0000256" key="2">
    <source>
        <dbReference type="ARBA" id="ARBA00005821"/>
    </source>
</evidence>
<evidence type="ECO:0000256" key="3">
    <source>
        <dbReference type="ARBA" id="ARBA00012006"/>
    </source>
</evidence>
<name>M1VGC4_CYAM1</name>
<proteinExistence type="inferred from homology"/>
<dbReference type="EMBL" id="AP006489">
    <property type="protein sequence ID" value="BAM79708.1"/>
    <property type="molecule type" value="Genomic_DNA"/>
</dbReference>
<keyword evidence="4" id="KW-0602">Photosynthesis</keyword>
<dbReference type="KEGG" id="cme:CYME_CMG217C"/>
<organism evidence="8 9">
    <name type="scientific">Cyanidioschyzon merolae (strain NIES-3377 / 10D)</name>
    <name type="common">Unicellular red alga</name>
    <dbReference type="NCBI Taxonomy" id="280699"/>
    <lineage>
        <taxon>Eukaryota</taxon>
        <taxon>Rhodophyta</taxon>
        <taxon>Bangiophyceae</taxon>
        <taxon>Cyanidiales</taxon>
        <taxon>Cyanidiaceae</taxon>
        <taxon>Cyanidioschyzon</taxon>
    </lineage>
</organism>
<dbReference type="GO" id="GO:0016630">
    <property type="term" value="F:protochlorophyllide reductase activity"/>
    <property type="evidence" value="ECO:0007669"/>
    <property type="project" value="UniProtKB-EC"/>
</dbReference>
<dbReference type="OrthoDB" id="191139at2759"/>
<reference evidence="8 9" key="1">
    <citation type="journal article" date="2004" name="Nature">
        <title>Genome sequence of the ultrasmall unicellular red alga Cyanidioschyzon merolae 10D.</title>
        <authorList>
            <person name="Matsuzaki M."/>
            <person name="Misumi O."/>
            <person name="Shin-i T."/>
            <person name="Maruyama S."/>
            <person name="Takahara M."/>
            <person name="Miyagishima S."/>
            <person name="Mori T."/>
            <person name="Nishida K."/>
            <person name="Yagisawa F."/>
            <person name="Nishida K."/>
            <person name="Yoshida Y."/>
            <person name="Nishimura Y."/>
            <person name="Nakao S."/>
            <person name="Kobayashi T."/>
            <person name="Momoyama Y."/>
            <person name="Higashiyama T."/>
            <person name="Minoda A."/>
            <person name="Sano M."/>
            <person name="Nomoto H."/>
            <person name="Oishi K."/>
            <person name="Hayashi H."/>
            <person name="Ohta F."/>
            <person name="Nishizaka S."/>
            <person name="Haga S."/>
            <person name="Miura S."/>
            <person name="Morishita T."/>
            <person name="Kabeya Y."/>
            <person name="Terasawa K."/>
            <person name="Suzuki Y."/>
            <person name="Ishii Y."/>
            <person name="Asakawa S."/>
            <person name="Takano H."/>
            <person name="Ohta N."/>
            <person name="Kuroiwa H."/>
            <person name="Tanaka K."/>
            <person name="Shimizu N."/>
            <person name="Sugano S."/>
            <person name="Sato N."/>
            <person name="Nozaki H."/>
            <person name="Ogasawara N."/>
            <person name="Kohara Y."/>
            <person name="Kuroiwa T."/>
        </authorList>
    </citation>
    <scope>NUCLEOTIDE SEQUENCE [LARGE SCALE GENOMIC DNA]</scope>
    <source>
        <strain evidence="8 9">10D</strain>
    </source>
</reference>
<keyword evidence="9" id="KW-1185">Reference proteome</keyword>
<dbReference type="EC" id="1.3.1.33" evidence="3"/>
<dbReference type="OMA" id="WSWGNRQ"/>
<comment type="similarity">
    <text evidence="2">Belongs to the short-chain dehydrogenases/reductases (SDR) family. POR subfamily.</text>
</comment>
<protein>
    <recommendedName>
        <fullName evidence="3">protochlorophyllide reductase</fullName>
        <ecNumber evidence="3">1.3.1.33</ecNumber>
    </recommendedName>
</protein>
<dbReference type="HOGENOM" id="CLU_010194_44_3_1"/>
<dbReference type="Gene3D" id="3.40.50.720">
    <property type="entry name" value="NAD(P)-binding Rossmann-like Domain"/>
    <property type="match status" value="1"/>
</dbReference>
<dbReference type="SUPFAM" id="SSF51735">
    <property type="entry name" value="NAD(P)-binding Rossmann-fold domains"/>
    <property type="match status" value="1"/>
</dbReference>